<dbReference type="EMBL" id="KZ989884">
    <property type="protein sequence ID" value="RKP25098.1"/>
    <property type="molecule type" value="Genomic_DNA"/>
</dbReference>
<dbReference type="InterPro" id="IPR001424">
    <property type="entry name" value="SOD_Cu_Zn_dom"/>
</dbReference>
<evidence type="ECO:0000259" key="7">
    <source>
        <dbReference type="PROSITE" id="PS50846"/>
    </source>
</evidence>
<dbReference type="SUPFAM" id="SSF55008">
    <property type="entry name" value="HMA, heavy metal-associated domain"/>
    <property type="match status" value="1"/>
</dbReference>
<dbReference type="InterPro" id="IPR024134">
    <property type="entry name" value="SOD_Cu/Zn_/chaperone"/>
</dbReference>
<feature type="domain" description="HMA" evidence="7">
    <location>
        <begin position="2"/>
        <end position="65"/>
    </location>
</feature>
<reference evidence="9" key="1">
    <citation type="journal article" date="2018" name="Nat. Microbiol.">
        <title>Leveraging single-cell genomics to expand the fungal tree of life.</title>
        <authorList>
            <person name="Ahrendt S.R."/>
            <person name="Quandt C.A."/>
            <person name="Ciobanu D."/>
            <person name="Clum A."/>
            <person name="Salamov A."/>
            <person name="Andreopoulos B."/>
            <person name="Cheng J.F."/>
            <person name="Woyke T."/>
            <person name="Pelin A."/>
            <person name="Henrissat B."/>
            <person name="Reynolds N.K."/>
            <person name="Benny G.L."/>
            <person name="Smith M.E."/>
            <person name="James T.Y."/>
            <person name="Grigoriev I.V."/>
        </authorList>
    </citation>
    <scope>NUCLEOTIDE SEQUENCE [LARGE SCALE GENOMIC DNA]</scope>
    <source>
        <strain evidence="9">Benny S71-1</strain>
    </source>
</reference>
<dbReference type="InterPro" id="IPR006121">
    <property type="entry name" value="HMA_dom"/>
</dbReference>
<dbReference type="CDD" id="cd00371">
    <property type="entry name" value="HMA"/>
    <property type="match status" value="1"/>
</dbReference>
<evidence type="ECO:0000313" key="9">
    <source>
        <dbReference type="Proteomes" id="UP000278143"/>
    </source>
</evidence>
<evidence type="ECO:0000256" key="2">
    <source>
        <dbReference type="ARBA" id="ARBA00010636"/>
    </source>
</evidence>
<dbReference type="PANTHER" id="PTHR10003">
    <property type="entry name" value="SUPEROXIDE DISMUTASE CU-ZN -RELATED"/>
    <property type="match status" value="1"/>
</dbReference>
<dbReference type="SUPFAM" id="SSF49329">
    <property type="entry name" value="Cu,Zn superoxide dismutase-like"/>
    <property type="match status" value="1"/>
</dbReference>
<dbReference type="Gene3D" id="2.60.40.200">
    <property type="entry name" value="Superoxide dismutase, copper/zinc binding domain"/>
    <property type="match status" value="1"/>
</dbReference>
<proteinExistence type="inferred from homology"/>
<dbReference type="OrthoDB" id="666972at2759"/>
<name>A0A4P9YYP7_9FUNG</name>
<evidence type="ECO:0000256" key="3">
    <source>
        <dbReference type="ARBA" id="ARBA00016103"/>
    </source>
</evidence>
<dbReference type="InterPro" id="IPR036423">
    <property type="entry name" value="SOD-like_Cu/Zn_dom_sf"/>
</dbReference>
<dbReference type="Gene3D" id="3.30.70.100">
    <property type="match status" value="1"/>
</dbReference>
<gene>
    <name evidence="8" type="ORF">SYNPS1DRAFT_22887</name>
</gene>
<evidence type="ECO:0000256" key="6">
    <source>
        <dbReference type="SAM" id="MobiDB-lite"/>
    </source>
</evidence>
<organism evidence="8 9">
    <name type="scientific">Syncephalis pseudoplumigaleata</name>
    <dbReference type="NCBI Taxonomy" id="1712513"/>
    <lineage>
        <taxon>Eukaryota</taxon>
        <taxon>Fungi</taxon>
        <taxon>Fungi incertae sedis</taxon>
        <taxon>Zoopagomycota</taxon>
        <taxon>Zoopagomycotina</taxon>
        <taxon>Zoopagomycetes</taxon>
        <taxon>Zoopagales</taxon>
        <taxon>Piptocephalidaceae</taxon>
        <taxon>Syncephalis</taxon>
    </lineage>
</organism>
<dbReference type="PROSITE" id="PS50846">
    <property type="entry name" value="HMA_2"/>
    <property type="match status" value="1"/>
</dbReference>
<dbReference type="GO" id="GO:0006801">
    <property type="term" value="P:superoxide metabolic process"/>
    <property type="evidence" value="ECO:0007669"/>
    <property type="project" value="InterPro"/>
</dbReference>
<dbReference type="InterPro" id="IPR036163">
    <property type="entry name" value="HMA_dom_sf"/>
</dbReference>
<feature type="region of interest" description="Disordered" evidence="6">
    <location>
        <begin position="154"/>
        <end position="177"/>
    </location>
</feature>
<dbReference type="GO" id="GO:0005507">
    <property type="term" value="F:copper ion binding"/>
    <property type="evidence" value="ECO:0007669"/>
    <property type="project" value="InterPro"/>
</dbReference>
<feature type="compositionally biased region" description="Basic and acidic residues" evidence="6">
    <location>
        <begin position="164"/>
        <end position="177"/>
    </location>
</feature>
<dbReference type="Pfam" id="PF00080">
    <property type="entry name" value="Sod_Cu"/>
    <property type="match status" value="1"/>
</dbReference>
<evidence type="ECO:0000256" key="1">
    <source>
        <dbReference type="ARBA" id="ARBA00001973"/>
    </source>
</evidence>
<dbReference type="PRINTS" id="PR00068">
    <property type="entry name" value="CUZNDISMTASE"/>
</dbReference>
<sequence length="276" mass="29062">MSIKTEFAVSMTCESCVQDIKAALKHESDIERIDIDLQNQSVVVEGKAPPSRLTRLLKETGRTVIVRGMGVANGQHVGAAVCIFESYTPLGASGPLTQNRADEQPRGLARLVQITDDLCLIDVTVQGLTPGEHALAVHSCGDISRGAASCGDHYDPTGTATHGPPDHGAPRDEAPEAHAGDLGNIVVDKQGWGDVVLETRRFRIADVIGRSMVVAHGADDLGRGNAATSLKDGGAGQGALCGVIARSAGVFANTKRVCACDGRTLWEEARLQEPRL</sequence>
<keyword evidence="9" id="KW-1185">Reference proteome</keyword>
<evidence type="ECO:0000313" key="8">
    <source>
        <dbReference type="EMBL" id="RKP25098.1"/>
    </source>
</evidence>
<comment type="similarity">
    <text evidence="4">In the C-terminal section; belongs to the Cu-Zn superoxide dismutase family.</text>
</comment>
<dbReference type="Proteomes" id="UP000278143">
    <property type="component" value="Unassembled WGS sequence"/>
</dbReference>
<evidence type="ECO:0000256" key="4">
    <source>
        <dbReference type="ARBA" id="ARBA00025798"/>
    </source>
</evidence>
<evidence type="ECO:0000256" key="5">
    <source>
        <dbReference type="ARBA" id="ARBA00032899"/>
    </source>
</evidence>
<comment type="cofactor">
    <cofactor evidence="1">
        <name>Cu(2+)</name>
        <dbReference type="ChEBI" id="CHEBI:29036"/>
    </cofactor>
</comment>
<protein>
    <recommendedName>
        <fullName evidence="3">Superoxide dismutase 1 copper chaperone</fullName>
    </recommendedName>
    <alternativeName>
        <fullName evidence="5">Superoxide dismutase copper chaperone</fullName>
    </alternativeName>
</protein>
<comment type="similarity">
    <text evidence="2">Belongs to the CCS1 family.</text>
</comment>
<dbReference type="AlphaFoldDB" id="A0A4P9YYP7"/>
<accession>A0A4P9YYP7</accession>
<dbReference type="Pfam" id="PF00403">
    <property type="entry name" value="HMA"/>
    <property type="match status" value="1"/>
</dbReference>